<evidence type="ECO:0000313" key="3">
    <source>
        <dbReference type="Proteomes" id="UP000038010"/>
    </source>
</evidence>
<sequence>MSYLARSIRSSRAATLLTARRHAAVPATFHTSSINRAMSEADHRPLTPAHKDDDKRSEKIDTHKHDSVGKAKSGEGEWKPELASQSEQVAQHENNDMSMKEMQDMGAKKAEDGKRPSGSESSKKA</sequence>
<evidence type="ECO:0000313" key="2">
    <source>
        <dbReference type="EMBL" id="KPI35143.1"/>
    </source>
</evidence>
<name>A0A0N1HHD1_9EURO</name>
<organism evidence="2 3">
    <name type="scientific">Cyphellophora attinorum</name>
    <dbReference type="NCBI Taxonomy" id="1664694"/>
    <lineage>
        <taxon>Eukaryota</taxon>
        <taxon>Fungi</taxon>
        <taxon>Dikarya</taxon>
        <taxon>Ascomycota</taxon>
        <taxon>Pezizomycotina</taxon>
        <taxon>Eurotiomycetes</taxon>
        <taxon>Chaetothyriomycetidae</taxon>
        <taxon>Chaetothyriales</taxon>
        <taxon>Cyphellophoraceae</taxon>
        <taxon>Cyphellophora</taxon>
    </lineage>
</organism>
<dbReference type="OrthoDB" id="529205at2759"/>
<comment type="caution">
    <text evidence="2">The sequence shown here is derived from an EMBL/GenBank/DDBJ whole genome shotgun (WGS) entry which is preliminary data.</text>
</comment>
<gene>
    <name evidence="2" type="ORF">AB675_1353</name>
</gene>
<feature type="region of interest" description="Disordered" evidence="1">
    <location>
        <begin position="20"/>
        <end position="125"/>
    </location>
</feature>
<dbReference type="Proteomes" id="UP000038010">
    <property type="component" value="Unassembled WGS sequence"/>
</dbReference>
<reference evidence="2 3" key="1">
    <citation type="submission" date="2015-06" db="EMBL/GenBank/DDBJ databases">
        <title>Draft genome of the ant-associated black yeast Phialophora attae CBS 131958.</title>
        <authorList>
            <person name="Moreno L.F."/>
            <person name="Stielow B.J."/>
            <person name="de Hoog S."/>
            <person name="Vicente V.A."/>
            <person name="Weiss V.A."/>
            <person name="de Vries M."/>
            <person name="Cruz L.M."/>
            <person name="Souza E.M."/>
        </authorList>
    </citation>
    <scope>NUCLEOTIDE SEQUENCE [LARGE SCALE GENOMIC DNA]</scope>
    <source>
        <strain evidence="2 3">CBS 131958</strain>
    </source>
</reference>
<dbReference type="GeneID" id="28733115"/>
<dbReference type="AlphaFoldDB" id="A0A0N1HHD1"/>
<dbReference type="VEuPathDB" id="FungiDB:AB675_1353"/>
<feature type="compositionally biased region" description="Polar residues" evidence="1">
    <location>
        <begin position="83"/>
        <end position="92"/>
    </location>
</feature>
<evidence type="ECO:0000256" key="1">
    <source>
        <dbReference type="SAM" id="MobiDB-lite"/>
    </source>
</evidence>
<proteinExistence type="predicted"/>
<protein>
    <submittedName>
        <fullName evidence="2">Uncharacterized protein</fullName>
    </submittedName>
</protein>
<dbReference type="RefSeq" id="XP_017995106.1">
    <property type="nucleotide sequence ID" value="XM_018141235.1"/>
</dbReference>
<dbReference type="EMBL" id="LFJN01000044">
    <property type="protein sequence ID" value="KPI35143.1"/>
    <property type="molecule type" value="Genomic_DNA"/>
</dbReference>
<accession>A0A0N1HHD1</accession>
<feature type="compositionally biased region" description="Basic and acidic residues" evidence="1">
    <location>
        <begin position="93"/>
        <end position="125"/>
    </location>
</feature>
<feature type="compositionally biased region" description="Basic and acidic residues" evidence="1">
    <location>
        <begin position="39"/>
        <end position="80"/>
    </location>
</feature>
<keyword evidence="3" id="KW-1185">Reference proteome</keyword>